<proteinExistence type="predicted"/>
<dbReference type="Proteomes" id="UP000321275">
    <property type="component" value="Unassembled WGS sequence"/>
</dbReference>
<reference evidence="2 4" key="2">
    <citation type="submission" date="2020-12" db="EMBL/GenBank/DDBJ databases">
        <title>Draft genome sequence of Halomonas pacifica strain CARE-V15.</title>
        <authorList>
            <person name="Vignesh N."/>
            <person name="Thabitha A."/>
            <person name="Saravanan R."/>
            <person name="Manigandan V."/>
        </authorList>
    </citation>
    <scope>NUCLEOTIDE SEQUENCE [LARGE SCALE GENOMIC DNA]</scope>
    <source>
        <strain evidence="2 4">CARE-V15</strain>
    </source>
</reference>
<dbReference type="RefSeq" id="WP_146804008.1">
    <property type="nucleotide sequence ID" value="NZ_BJUK01000044.1"/>
</dbReference>
<dbReference type="Proteomes" id="UP000651738">
    <property type="component" value="Unassembled WGS sequence"/>
</dbReference>
<evidence type="ECO:0000313" key="4">
    <source>
        <dbReference type="Proteomes" id="UP000651738"/>
    </source>
</evidence>
<dbReference type="EMBL" id="JAEDAF010000001">
    <property type="protein sequence ID" value="MBH8578587.1"/>
    <property type="molecule type" value="Genomic_DNA"/>
</dbReference>
<dbReference type="AlphaFoldDB" id="A0A510XDR8"/>
<comment type="caution">
    <text evidence="1">The sequence shown here is derived from an EMBL/GenBank/DDBJ whole genome shotgun (WGS) entry which is preliminary data.</text>
</comment>
<evidence type="ECO:0000313" key="1">
    <source>
        <dbReference type="EMBL" id="GEK48675.1"/>
    </source>
</evidence>
<sequence length="69" mass="7639">MNEEVFNLSIRRFLKRAGIGAQREIEHAVEAALAEGRISPRESLAATMTLEVGGLELRVVFEGDIVLEE</sequence>
<protein>
    <submittedName>
        <fullName evidence="1">Uncharacterized protein</fullName>
    </submittedName>
</protein>
<dbReference type="EMBL" id="BJUK01000044">
    <property type="protein sequence ID" value="GEK48675.1"/>
    <property type="molecule type" value="Genomic_DNA"/>
</dbReference>
<evidence type="ECO:0000313" key="3">
    <source>
        <dbReference type="Proteomes" id="UP000321275"/>
    </source>
</evidence>
<organism evidence="1 3">
    <name type="scientific">Bisbaumannia pacifica</name>
    <dbReference type="NCBI Taxonomy" id="77098"/>
    <lineage>
        <taxon>Bacteria</taxon>
        <taxon>Pseudomonadati</taxon>
        <taxon>Pseudomonadota</taxon>
        <taxon>Gammaproteobacteria</taxon>
        <taxon>Oceanospirillales</taxon>
        <taxon>Halomonadaceae</taxon>
        <taxon>Bisbaumannia</taxon>
    </lineage>
</organism>
<dbReference type="OrthoDB" id="7363684at2"/>
<accession>A0A510XDR8</accession>
<name>A0A510XDR8_9GAMM</name>
<dbReference type="InterPro" id="IPR045471">
    <property type="entry name" value="DUF6494"/>
</dbReference>
<keyword evidence="3" id="KW-1185">Reference proteome</keyword>
<gene>
    <name evidence="1" type="ORF">HPA02_29580</name>
    <name evidence="2" type="ORF">I7V36_00630</name>
</gene>
<evidence type="ECO:0000313" key="2">
    <source>
        <dbReference type="EMBL" id="MBH8578587.1"/>
    </source>
</evidence>
<reference evidence="1 3" key="1">
    <citation type="submission" date="2019-07" db="EMBL/GenBank/DDBJ databases">
        <title>Whole genome shotgun sequence of Halomonas pacifica NBRC 102220.</title>
        <authorList>
            <person name="Hosoyama A."/>
            <person name="Uohara A."/>
            <person name="Ohji S."/>
            <person name="Ichikawa N."/>
        </authorList>
    </citation>
    <scope>NUCLEOTIDE SEQUENCE [LARGE SCALE GENOMIC DNA]</scope>
    <source>
        <strain evidence="1 3">NBRC 102220</strain>
    </source>
</reference>
<dbReference type="Pfam" id="PF20104">
    <property type="entry name" value="DUF6494"/>
    <property type="match status" value="1"/>
</dbReference>